<dbReference type="Gene3D" id="1.20.120.340">
    <property type="entry name" value="Flagellar protein FliS"/>
    <property type="match status" value="1"/>
</dbReference>
<proteinExistence type="predicted"/>
<dbReference type="AlphaFoldDB" id="A0A8J7RKS9"/>
<gene>
    <name evidence="1" type="ORF">NATSA_04765</name>
</gene>
<keyword evidence="1" id="KW-0966">Cell projection</keyword>
<dbReference type="Proteomes" id="UP000673975">
    <property type="component" value="Unassembled WGS sequence"/>
</dbReference>
<dbReference type="SUPFAM" id="SSF101116">
    <property type="entry name" value="Flagellar export chaperone FliS"/>
    <property type="match status" value="1"/>
</dbReference>
<dbReference type="GO" id="GO:0044780">
    <property type="term" value="P:bacterial-type flagellum assembly"/>
    <property type="evidence" value="ECO:0007669"/>
    <property type="project" value="InterPro"/>
</dbReference>
<dbReference type="InterPro" id="IPR036584">
    <property type="entry name" value="FliS_sf"/>
</dbReference>
<protein>
    <submittedName>
        <fullName evidence="1">Flagellar protein FliS</fullName>
    </submittedName>
</protein>
<sequence>MRDPQLQYQRQAVMNASPIKLVVKLYDLAIQSTYREDDKKLREILSTLIKGLNFDHQPADQLYSIYRYCQDLSREKKFEEIREILEPIRDAWEESASQVTAENAKG</sequence>
<dbReference type="EMBL" id="JAFIDN010000003">
    <property type="protein sequence ID" value="MBP3191973.1"/>
    <property type="molecule type" value="Genomic_DNA"/>
</dbReference>
<evidence type="ECO:0000313" key="2">
    <source>
        <dbReference type="Proteomes" id="UP000673975"/>
    </source>
</evidence>
<accession>A0A8J7RKS9</accession>
<reference evidence="1" key="1">
    <citation type="submission" date="2021-02" db="EMBL/GenBank/DDBJ databases">
        <title>Natronogracilivirga saccharolytica gen. nov. sp. nov. a new anaerobic, haloalkiliphilic carbohydrate-fermenting bacterium from soda lake and proposing of Cyclonatronumiaceae fam. nov. in the phylum Balneolaeota.</title>
        <authorList>
            <person name="Zhilina T.N."/>
            <person name="Sorokin D.Y."/>
            <person name="Zavarzina D.G."/>
            <person name="Toshchakov S.V."/>
            <person name="Kublanov I.V."/>
        </authorList>
    </citation>
    <scope>NUCLEOTIDE SEQUENCE</scope>
    <source>
        <strain evidence="1">Z-1702</strain>
    </source>
</reference>
<keyword evidence="1" id="KW-0969">Cilium</keyword>
<name>A0A8J7RKS9_9BACT</name>
<organism evidence="1 2">
    <name type="scientific">Natronogracilivirga saccharolytica</name>
    <dbReference type="NCBI Taxonomy" id="2812953"/>
    <lineage>
        <taxon>Bacteria</taxon>
        <taxon>Pseudomonadati</taxon>
        <taxon>Balneolota</taxon>
        <taxon>Balneolia</taxon>
        <taxon>Balneolales</taxon>
        <taxon>Cyclonatronaceae</taxon>
        <taxon>Natronogracilivirga</taxon>
    </lineage>
</organism>
<dbReference type="RefSeq" id="WP_210510873.1">
    <property type="nucleotide sequence ID" value="NZ_JAFIDN010000003.1"/>
</dbReference>
<comment type="caution">
    <text evidence="1">The sequence shown here is derived from an EMBL/GenBank/DDBJ whole genome shotgun (WGS) entry which is preliminary data.</text>
</comment>
<keyword evidence="1" id="KW-0282">Flagellum</keyword>
<evidence type="ECO:0000313" key="1">
    <source>
        <dbReference type="EMBL" id="MBP3191973.1"/>
    </source>
</evidence>
<keyword evidence="2" id="KW-1185">Reference proteome</keyword>